<dbReference type="GeneID" id="45427107"/>
<name>A0AB72XMJ8_MYCCP</name>
<evidence type="ECO:0000313" key="4">
    <source>
        <dbReference type="Proteomes" id="UP000008896"/>
    </source>
</evidence>
<organism evidence="3 4">
    <name type="scientific">Mycobacterium canettii (strain CIPT 140010059)</name>
    <dbReference type="NCBI Taxonomy" id="1048245"/>
    <lineage>
        <taxon>Bacteria</taxon>
        <taxon>Bacillati</taxon>
        <taxon>Actinomycetota</taxon>
        <taxon>Actinomycetes</taxon>
        <taxon>Mycobacteriales</taxon>
        <taxon>Mycobacteriaceae</taxon>
        <taxon>Mycobacterium</taxon>
        <taxon>Mycobacterium tuberculosis complex</taxon>
    </lineage>
</organism>
<feature type="domain" description="Transposase IS4-like" evidence="2">
    <location>
        <begin position="229"/>
        <end position="489"/>
    </location>
</feature>
<gene>
    <name evidence="3" type="primary">tra1-1</name>
    <name evidence="3" type="ordered locus">MCAN_25241</name>
</gene>
<evidence type="ECO:0000256" key="1">
    <source>
        <dbReference type="SAM" id="MobiDB-lite"/>
    </source>
</evidence>
<reference evidence="3 4" key="2">
    <citation type="journal article" date="2013" name="Nat. Genet.">
        <title>Genomic analysis of smooth tubercle bacilli provides insights into ancestry and pathoadaptation of Mycobacterium tuberculosis.</title>
        <authorList>
            <person name="Supply P."/>
            <person name="Marceau M."/>
            <person name="Mangenot S."/>
            <person name="Roche D."/>
            <person name="Rouanet C."/>
            <person name="Khanna V."/>
            <person name="Majlessi L."/>
            <person name="Criscuolo A."/>
            <person name="Tap J."/>
            <person name="Pawlik A."/>
            <person name="Fiette L."/>
            <person name="Orgeur M."/>
            <person name="Fabre M."/>
            <person name="Parmentier C."/>
            <person name="Frigui W."/>
            <person name="Simeone R."/>
            <person name="Boritsch E.C."/>
            <person name="Debrie A.S."/>
            <person name="Willery E."/>
            <person name="Walker D."/>
            <person name="Quail M.A."/>
            <person name="Ma L."/>
            <person name="Bouchier C."/>
            <person name="Salvignol G."/>
            <person name="Sayes F."/>
            <person name="Cascioferro A."/>
            <person name="Seemann T."/>
            <person name="Barbe V."/>
            <person name="Locht C."/>
            <person name="Gutierrez M.C."/>
            <person name="Leclerc C."/>
            <person name="Bentley S.D."/>
            <person name="Stinear T.P."/>
            <person name="Brisse S."/>
            <person name="Medigue C."/>
            <person name="Parkhill J."/>
            <person name="Cruveiller S."/>
            <person name="Brosch R."/>
        </authorList>
    </citation>
    <scope>NUCLEOTIDE SEQUENCE [LARGE SCALE GENOMIC DNA]</scope>
    <source>
        <strain evidence="3 4">CIPT 140010059</strain>
    </source>
</reference>
<evidence type="ECO:0000259" key="2">
    <source>
        <dbReference type="Pfam" id="PF01609"/>
    </source>
</evidence>
<feature type="region of interest" description="Disordered" evidence="1">
    <location>
        <begin position="513"/>
        <end position="541"/>
    </location>
</feature>
<dbReference type="GO" id="GO:0003677">
    <property type="term" value="F:DNA binding"/>
    <property type="evidence" value="ECO:0007669"/>
    <property type="project" value="InterPro"/>
</dbReference>
<evidence type="ECO:0000313" key="3">
    <source>
        <dbReference type="EMBL" id="CCC44855.1"/>
    </source>
</evidence>
<protein>
    <submittedName>
        <fullName evidence="3">Transposase</fullName>
    </submittedName>
</protein>
<dbReference type="EMBL" id="HE572590">
    <property type="protein sequence ID" value="CCC44855.1"/>
    <property type="molecule type" value="Genomic_DNA"/>
</dbReference>
<dbReference type="RefSeq" id="WP_014001292.1">
    <property type="nucleotide sequence ID" value="NC_015848.1"/>
</dbReference>
<dbReference type="GO" id="GO:0006313">
    <property type="term" value="P:DNA transposition"/>
    <property type="evidence" value="ECO:0007669"/>
    <property type="project" value="InterPro"/>
</dbReference>
<feature type="compositionally biased region" description="Basic and acidic residues" evidence="1">
    <location>
        <begin position="524"/>
        <end position="541"/>
    </location>
</feature>
<proteinExistence type="predicted"/>
<feature type="compositionally biased region" description="Low complexity" evidence="1">
    <location>
        <begin position="513"/>
        <end position="522"/>
    </location>
</feature>
<dbReference type="PANTHER" id="PTHR34614">
    <property type="match status" value="1"/>
</dbReference>
<accession>A0AB72XMJ8</accession>
<reference evidence="3 4" key="1">
    <citation type="journal article" date="2012" name="PLoS Negl. Trop. Dis.">
        <title>The Genome of Mycobacterium Africanum West African 2 Reveals a Lineage-Specific Locus and Genome Erosion Common to the M. tuberculosis Complex.</title>
        <authorList>
            <person name="Bentley S.D."/>
            <person name="Comas I."/>
            <person name="Bryant J.M."/>
            <person name="Walker D."/>
            <person name="Smith N.H."/>
            <person name="Harris S.R."/>
            <person name="Thurston S."/>
            <person name="Gagneux S."/>
            <person name="Wood J."/>
            <person name="Antonio M."/>
            <person name="Quail M.A."/>
            <person name="Gehre F."/>
            <person name="Adegbola R.A."/>
            <person name="Parkhill J."/>
            <person name="de Jong B.C."/>
        </authorList>
    </citation>
    <scope>NUCLEOTIDE SEQUENCE [LARGE SCALE GENOMIC DNA]</scope>
    <source>
        <strain evidence="3 4">CIPT 140010059</strain>
    </source>
</reference>
<dbReference type="Proteomes" id="UP000008896">
    <property type="component" value="Chromosome"/>
</dbReference>
<dbReference type="InterPro" id="IPR047654">
    <property type="entry name" value="IS1634_transpos"/>
</dbReference>
<dbReference type="Pfam" id="PF01609">
    <property type="entry name" value="DDE_Tnp_1"/>
    <property type="match status" value="1"/>
</dbReference>
<dbReference type="NCBIfam" id="NF033559">
    <property type="entry name" value="transpos_IS1634"/>
    <property type="match status" value="1"/>
</dbReference>
<dbReference type="AlphaFoldDB" id="A0AB72XMJ8"/>
<dbReference type="InterPro" id="IPR002559">
    <property type="entry name" value="Transposase_11"/>
</dbReference>
<dbReference type="KEGG" id="mce:MCAN_25241"/>
<dbReference type="GO" id="GO:0004803">
    <property type="term" value="F:transposase activity"/>
    <property type="evidence" value="ECO:0007669"/>
    <property type="project" value="InterPro"/>
</dbReference>
<sequence length="596" mass="65898">MSSSDDAIIALTACYKVIMYITRVPNRGSPPAVLLRESFRENGKVKTRTLANLSRWPEHKLDRLDRALKGLPPADWDLAEAFDITRSLPHGHVAAVAGTAEKLGIPELIDPTPSRRRNLVLAMLIGQIIEPGSKLAIARGLRAQTATSTLGAVLGVSGADEDDLYDAMDWALERKDGIENALAARHLTNGTLVLYDVSSAAFEGHTCPLGAIGHARDGVKGRLQIVYGLLCSPKGAPVAIEVFKGNTADPKTLKAQIDKLKTRFGLTRIALVGDRGMLTSARIRDELRPAHLDWISALRAPQIKILLEDGALQLSLFDEQNLFEITHPDYPGERLVCCHNPALADERARKRAELLAATEKELQAIAEATRRQRRPLRGTDKIGLRVGKVRNKFKMAKHFDLHITDEAFSFTRNQNSIAAEAALDGIYVLRTSLPDNALGRDDVVGRYKDLADVERFFRTLNSELDVRPIRHRLADRVRAHMFLHMLSYYISWHMKQALAPILFTDNDKPAAAAKRADPVAPAQRSDEALNKAARKRTEDNQPVHSFTSLLTDLATICANYIQPTDDLPAFTKTTTPTPTQRRAFDLLAVSHRHGLA</sequence>
<dbReference type="PANTHER" id="PTHR34614:SF2">
    <property type="entry name" value="TRANSPOSASE IS4-LIKE DOMAIN-CONTAINING PROTEIN"/>
    <property type="match status" value="1"/>
</dbReference>